<organism evidence="1 2">
    <name type="scientific">Selenihalanaerobacter shriftii</name>
    <dbReference type="NCBI Taxonomy" id="142842"/>
    <lineage>
        <taxon>Bacteria</taxon>
        <taxon>Bacillati</taxon>
        <taxon>Bacillota</taxon>
        <taxon>Clostridia</taxon>
        <taxon>Halanaerobiales</taxon>
        <taxon>Halobacteroidaceae</taxon>
        <taxon>Selenihalanaerobacter</taxon>
    </lineage>
</organism>
<dbReference type="RefSeq" id="WP_078811066.1">
    <property type="nucleotide sequence ID" value="NZ_FUWM01000032.1"/>
</dbReference>
<dbReference type="Proteomes" id="UP000190625">
    <property type="component" value="Unassembled WGS sequence"/>
</dbReference>
<dbReference type="AlphaFoldDB" id="A0A1T4QSB3"/>
<gene>
    <name evidence="1" type="ORF">SAMN02745118_02675</name>
</gene>
<evidence type="ECO:0000313" key="1">
    <source>
        <dbReference type="EMBL" id="SKA06669.1"/>
    </source>
</evidence>
<sequence length="143" mass="15319">MSNIKEAMDYFKEGFSCSQAVFAAYAPKFGLDQETALKISGPFGGGIGGMGETCGVVTGALMVVGLKDGVIVSDPEEKAKVKAKAQEFINKFKTKNKNITCIKLLGCDISTEEGMEIVKEKELIDKVCSNLVKDAGEVLEEIL</sequence>
<dbReference type="Pfam" id="PF09719">
    <property type="entry name" value="C_GCAxxG_C_C"/>
    <property type="match status" value="1"/>
</dbReference>
<keyword evidence="2" id="KW-1185">Reference proteome</keyword>
<evidence type="ECO:0000313" key="2">
    <source>
        <dbReference type="Proteomes" id="UP000190625"/>
    </source>
</evidence>
<accession>A0A1T4QSB3</accession>
<dbReference type="NCBIfam" id="TIGR01909">
    <property type="entry name" value="C_GCAxxG_C_C"/>
    <property type="match status" value="1"/>
</dbReference>
<protein>
    <submittedName>
        <fullName evidence="1">C_GCAxxG_C_C family probable redox protein</fullName>
    </submittedName>
</protein>
<name>A0A1T4QSB3_9FIRM</name>
<dbReference type="OrthoDB" id="9791535at2"/>
<dbReference type="InterPro" id="IPR010181">
    <property type="entry name" value="CGCAxxGCC_motif"/>
</dbReference>
<dbReference type="STRING" id="142842.SAMN02745118_02675"/>
<reference evidence="2" key="1">
    <citation type="submission" date="2017-02" db="EMBL/GenBank/DDBJ databases">
        <authorList>
            <person name="Varghese N."/>
            <person name="Submissions S."/>
        </authorList>
    </citation>
    <scope>NUCLEOTIDE SEQUENCE [LARGE SCALE GENOMIC DNA]</scope>
    <source>
        <strain evidence="2">ATCC BAA-73</strain>
    </source>
</reference>
<dbReference type="EMBL" id="FUWM01000032">
    <property type="protein sequence ID" value="SKA06669.1"/>
    <property type="molecule type" value="Genomic_DNA"/>
</dbReference>
<proteinExistence type="predicted"/>